<comment type="caution">
    <text evidence="2">The sequence shown here is derived from an EMBL/GenBank/DDBJ whole genome shotgun (WGS) entry which is preliminary data.</text>
</comment>
<dbReference type="InterPro" id="IPR010730">
    <property type="entry name" value="HET"/>
</dbReference>
<reference evidence="2" key="2">
    <citation type="submission" date="2023-05" db="EMBL/GenBank/DDBJ databases">
        <authorList>
            <consortium name="Lawrence Berkeley National Laboratory"/>
            <person name="Steindorff A."/>
            <person name="Hensen N."/>
            <person name="Bonometti L."/>
            <person name="Westerberg I."/>
            <person name="Brannstrom I.O."/>
            <person name="Guillou S."/>
            <person name="Cros-Aarteil S."/>
            <person name="Calhoun S."/>
            <person name="Haridas S."/>
            <person name="Kuo A."/>
            <person name="Mondo S."/>
            <person name="Pangilinan J."/>
            <person name="Riley R."/>
            <person name="Labutti K."/>
            <person name="Andreopoulos B."/>
            <person name="Lipzen A."/>
            <person name="Chen C."/>
            <person name="Yanf M."/>
            <person name="Daum C."/>
            <person name="Ng V."/>
            <person name="Clum A."/>
            <person name="Ohm R."/>
            <person name="Martin F."/>
            <person name="Silar P."/>
            <person name="Natvig D."/>
            <person name="Lalanne C."/>
            <person name="Gautier V."/>
            <person name="Ament-Velasquez S.L."/>
            <person name="Kruys A."/>
            <person name="Hutchinson M.I."/>
            <person name="Powell A.J."/>
            <person name="Barry K."/>
            <person name="Miller A.N."/>
            <person name="Grigoriev I.V."/>
            <person name="Debuchy R."/>
            <person name="Gladieux P."/>
            <person name="Thoren M.H."/>
            <person name="Johannesson H."/>
        </authorList>
    </citation>
    <scope>NUCLEOTIDE SEQUENCE</scope>
    <source>
        <strain evidence="2">CBS 508.74</strain>
    </source>
</reference>
<dbReference type="PANTHER" id="PTHR24148:SF73">
    <property type="entry name" value="HET DOMAIN PROTEIN (AFU_ORTHOLOGUE AFUA_8G01020)"/>
    <property type="match status" value="1"/>
</dbReference>
<sequence length="683" mass="76818">MSSNSEPPLRPHYPGCYRPLAPGFIRVFELEPGNPADPIVGRLVSQAIDGEAYEAVSYVWGDPRQRRDITVNSETLSVTANLHGALTAFRHHLLPGRPQVRRLWADALCINQDDVPERTAQVELMGSIFKGALRVLAWLGWEEGEEARQHTLNAIRFIHSFMEDPETGLQEARILLLHHDVSVTGPPSRLAMLSEDDRRQFEDQAGKWEAVKFFFETRYFHRAWIVQEVGLAREAILYTALKPPDDSENCNSLLLDSIDWQLVGQFVKFLDYRAASLVTHLGLMSWVAHHIWMVWEKAEDGTPECDFLTAMHWVRILGVTDARDRVYSLLGHPCATFDGQLIIHPNYTVTRGVVYTQLAANIILKTKDLYAVTLVDHEVDPCELKREWDPGDESRMPSWVPDWHSINRTTPIDWAQPTAGPEDIGIEIEGGIEGIQGTMMPHLLVRGWVVDEIVAVSHRMETTDFPVTNLTREMAKGNPFWLDRVWDLVFPPDRREGCDALTVLEALSLALPFGTREKDQPASKVGPQQNLAEHQRSFAAYVLDYHNLRQTIASADDGEGLGYAPPGSLYDSLPEEARAELRRRAHGATSEGFLECMTWPSMCRVVYRTASGSVGIGSRITRPGDLVCRVPGARVLMTLRQIAGYNDGPSTIPCVFVAPTIVPARMKMSDEDFSENSVRFRII</sequence>
<dbReference type="Pfam" id="PF06985">
    <property type="entry name" value="HET"/>
    <property type="match status" value="1"/>
</dbReference>
<gene>
    <name evidence="2" type="ORF">N656DRAFT_782029</name>
</gene>
<name>A0AAN6QPU6_9PEZI</name>
<evidence type="ECO:0000313" key="3">
    <source>
        <dbReference type="Proteomes" id="UP001302812"/>
    </source>
</evidence>
<dbReference type="AlphaFoldDB" id="A0AAN6QPU6"/>
<keyword evidence="3" id="KW-1185">Reference proteome</keyword>
<dbReference type="GeneID" id="89939808"/>
<reference evidence="2" key="1">
    <citation type="journal article" date="2023" name="Mol. Phylogenet. Evol.">
        <title>Genome-scale phylogeny and comparative genomics of the fungal order Sordariales.</title>
        <authorList>
            <person name="Hensen N."/>
            <person name="Bonometti L."/>
            <person name="Westerberg I."/>
            <person name="Brannstrom I.O."/>
            <person name="Guillou S."/>
            <person name="Cros-Aarteil S."/>
            <person name="Calhoun S."/>
            <person name="Haridas S."/>
            <person name="Kuo A."/>
            <person name="Mondo S."/>
            <person name="Pangilinan J."/>
            <person name="Riley R."/>
            <person name="LaButti K."/>
            <person name="Andreopoulos B."/>
            <person name="Lipzen A."/>
            <person name="Chen C."/>
            <person name="Yan M."/>
            <person name="Daum C."/>
            <person name="Ng V."/>
            <person name="Clum A."/>
            <person name="Steindorff A."/>
            <person name="Ohm R.A."/>
            <person name="Martin F."/>
            <person name="Silar P."/>
            <person name="Natvig D.O."/>
            <person name="Lalanne C."/>
            <person name="Gautier V."/>
            <person name="Ament-Velasquez S.L."/>
            <person name="Kruys A."/>
            <person name="Hutchinson M.I."/>
            <person name="Powell A.J."/>
            <person name="Barry K."/>
            <person name="Miller A.N."/>
            <person name="Grigoriev I.V."/>
            <person name="Debuchy R."/>
            <person name="Gladieux P."/>
            <person name="Hiltunen Thoren M."/>
            <person name="Johannesson H."/>
        </authorList>
    </citation>
    <scope>NUCLEOTIDE SEQUENCE</scope>
    <source>
        <strain evidence="2">CBS 508.74</strain>
    </source>
</reference>
<dbReference type="PANTHER" id="PTHR24148">
    <property type="entry name" value="ANKYRIN REPEAT DOMAIN-CONTAINING PROTEIN 39 HOMOLOG-RELATED"/>
    <property type="match status" value="1"/>
</dbReference>
<organism evidence="2 3">
    <name type="scientific">Canariomyces notabilis</name>
    <dbReference type="NCBI Taxonomy" id="2074819"/>
    <lineage>
        <taxon>Eukaryota</taxon>
        <taxon>Fungi</taxon>
        <taxon>Dikarya</taxon>
        <taxon>Ascomycota</taxon>
        <taxon>Pezizomycotina</taxon>
        <taxon>Sordariomycetes</taxon>
        <taxon>Sordariomycetidae</taxon>
        <taxon>Sordariales</taxon>
        <taxon>Chaetomiaceae</taxon>
        <taxon>Canariomyces</taxon>
    </lineage>
</organism>
<protein>
    <recommendedName>
        <fullName evidence="1">Heterokaryon incompatibility domain-containing protein</fullName>
    </recommendedName>
</protein>
<dbReference type="EMBL" id="MU853351">
    <property type="protein sequence ID" value="KAK4110386.1"/>
    <property type="molecule type" value="Genomic_DNA"/>
</dbReference>
<evidence type="ECO:0000259" key="1">
    <source>
        <dbReference type="Pfam" id="PF06985"/>
    </source>
</evidence>
<dbReference type="RefSeq" id="XP_064667956.1">
    <property type="nucleotide sequence ID" value="XM_064815683.1"/>
</dbReference>
<dbReference type="Proteomes" id="UP001302812">
    <property type="component" value="Unassembled WGS sequence"/>
</dbReference>
<feature type="domain" description="Heterokaryon incompatibility" evidence="1">
    <location>
        <begin position="53"/>
        <end position="228"/>
    </location>
</feature>
<evidence type="ECO:0000313" key="2">
    <source>
        <dbReference type="EMBL" id="KAK4110386.1"/>
    </source>
</evidence>
<accession>A0AAN6QPU6</accession>
<dbReference type="InterPro" id="IPR052895">
    <property type="entry name" value="HetReg/Transcr_Mod"/>
</dbReference>
<proteinExistence type="predicted"/>